<evidence type="ECO:0000313" key="1">
    <source>
        <dbReference type="EMBL" id="KAA3473830.1"/>
    </source>
</evidence>
<proteinExistence type="predicted"/>
<evidence type="ECO:0000313" key="2">
    <source>
        <dbReference type="Proteomes" id="UP000325315"/>
    </source>
</evidence>
<gene>
    <name evidence="1" type="ORF">EPI10_024177</name>
</gene>
<dbReference type="EMBL" id="SMMG02000005">
    <property type="protein sequence ID" value="KAA3473830.1"/>
    <property type="molecule type" value="Genomic_DNA"/>
</dbReference>
<dbReference type="Proteomes" id="UP000325315">
    <property type="component" value="Unassembled WGS sequence"/>
</dbReference>
<dbReference type="AlphaFoldDB" id="A0A5B6VX29"/>
<accession>A0A5B6VX29</accession>
<keyword evidence="2" id="KW-1185">Reference proteome</keyword>
<sequence>MSWLVFDLHRTQLHQLIICVSFKYVLSPPTEQLPLCKPKYILSPPIEALPLREPSGLSA</sequence>
<comment type="caution">
    <text evidence="1">The sequence shown here is derived from an EMBL/GenBank/DDBJ whole genome shotgun (WGS) entry which is preliminary data.</text>
</comment>
<name>A0A5B6VX29_9ROSI</name>
<protein>
    <submittedName>
        <fullName evidence="1">Uncharacterized protein</fullName>
    </submittedName>
</protein>
<reference evidence="2" key="1">
    <citation type="journal article" date="2019" name="Plant Biotechnol. J.">
        <title>Genome sequencing of the Australian wild diploid species Gossypium australe highlights disease resistance and delayed gland morphogenesis.</title>
        <authorList>
            <person name="Cai Y."/>
            <person name="Cai X."/>
            <person name="Wang Q."/>
            <person name="Wang P."/>
            <person name="Zhang Y."/>
            <person name="Cai C."/>
            <person name="Xu Y."/>
            <person name="Wang K."/>
            <person name="Zhou Z."/>
            <person name="Wang C."/>
            <person name="Geng S."/>
            <person name="Li B."/>
            <person name="Dong Q."/>
            <person name="Hou Y."/>
            <person name="Wang H."/>
            <person name="Ai P."/>
            <person name="Liu Z."/>
            <person name="Yi F."/>
            <person name="Sun M."/>
            <person name="An G."/>
            <person name="Cheng J."/>
            <person name="Zhang Y."/>
            <person name="Shi Q."/>
            <person name="Xie Y."/>
            <person name="Shi X."/>
            <person name="Chang Y."/>
            <person name="Huang F."/>
            <person name="Chen Y."/>
            <person name="Hong S."/>
            <person name="Mi L."/>
            <person name="Sun Q."/>
            <person name="Zhang L."/>
            <person name="Zhou B."/>
            <person name="Peng R."/>
            <person name="Zhang X."/>
            <person name="Liu F."/>
        </authorList>
    </citation>
    <scope>NUCLEOTIDE SEQUENCE [LARGE SCALE GENOMIC DNA]</scope>
    <source>
        <strain evidence="2">cv. PA1801</strain>
    </source>
</reference>
<organism evidence="1 2">
    <name type="scientific">Gossypium australe</name>
    <dbReference type="NCBI Taxonomy" id="47621"/>
    <lineage>
        <taxon>Eukaryota</taxon>
        <taxon>Viridiplantae</taxon>
        <taxon>Streptophyta</taxon>
        <taxon>Embryophyta</taxon>
        <taxon>Tracheophyta</taxon>
        <taxon>Spermatophyta</taxon>
        <taxon>Magnoliopsida</taxon>
        <taxon>eudicotyledons</taxon>
        <taxon>Gunneridae</taxon>
        <taxon>Pentapetalae</taxon>
        <taxon>rosids</taxon>
        <taxon>malvids</taxon>
        <taxon>Malvales</taxon>
        <taxon>Malvaceae</taxon>
        <taxon>Malvoideae</taxon>
        <taxon>Gossypium</taxon>
    </lineage>
</organism>